<dbReference type="InterPro" id="IPR013641">
    <property type="entry name" value="KTI12/PSTK"/>
</dbReference>
<proteinExistence type="inferred from homology"/>
<dbReference type="SUPFAM" id="SSF52540">
    <property type="entry name" value="P-loop containing nucleoside triphosphate hydrolases"/>
    <property type="match status" value="1"/>
</dbReference>
<evidence type="ECO:0000256" key="1">
    <source>
        <dbReference type="ARBA" id="ARBA00022741"/>
    </source>
</evidence>
<dbReference type="InterPro" id="IPR027417">
    <property type="entry name" value="P-loop_NTPase"/>
</dbReference>
<dbReference type="EMBL" id="CP119901">
    <property type="protein sequence ID" value="WFD22695.1"/>
    <property type="molecule type" value="Genomic_DNA"/>
</dbReference>
<evidence type="ECO:0000313" key="5">
    <source>
        <dbReference type="Proteomes" id="UP001214415"/>
    </source>
</evidence>
<accession>A0AAF0EBV6</accession>
<dbReference type="Gene3D" id="3.40.50.300">
    <property type="entry name" value="P-loop containing nucleotide triphosphate hydrolases"/>
    <property type="match status" value="1"/>
</dbReference>
<evidence type="ECO:0000256" key="2">
    <source>
        <dbReference type="ARBA" id="ARBA00022840"/>
    </source>
</evidence>
<dbReference type="AlphaFoldDB" id="A0AAF0EBV6"/>
<protein>
    <submittedName>
        <fullName evidence="4">Kti12, chromatin associated</fullName>
    </submittedName>
</protein>
<name>A0AAF0EBV6_9BASI</name>
<keyword evidence="1" id="KW-0547">Nucleotide-binding</keyword>
<dbReference type="PANTHER" id="PTHR12435">
    <property type="match status" value="1"/>
</dbReference>
<keyword evidence="2" id="KW-0067">ATP-binding</keyword>
<reference evidence="4" key="1">
    <citation type="submission" date="2023-03" db="EMBL/GenBank/DDBJ databases">
        <title>Mating type loci evolution in Malassezia.</title>
        <authorList>
            <person name="Coelho M.A."/>
        </authorList>
    </citation>
    <scope>NUCLEOTIDE SEQUENCE</scope>
    <source>
        <strain evidence="4">CBS 12830</strain>
    </source>
</reference>
<dbReference type="Pfam" id="PF08433">
    <property type="entry name" value="KTI12"/>
    <property type="match status" value="2"/>
</dbReference>
<organism evidence="4 5">
    <name type="scientific">Malassezia equina</name>
    <dbReference type="NCBI Taxonomy" id="1381935"/>
    <lineage>
        <taxon>Eukaryota</taxon>
        <taxon>Fungi</taxon>
        <taxon>Dikarya</taxon>
        <taxon>Basidiomycota</taxon>
        <taxon>Ustilaginomycotina</taxon>
        <taxon>Malasseziomycetes</taxon>
        <taxon>Malasseziales</taxon>
        <taxon>Malasseziaceae</taxon>
        <taxon>Malassezia</taxon>
    </lineage>
</organism>
<evidence type="ECO:0000256" key="3">
    <source>
        <dbReference type="ARBA" id="ARBA00025768"/>
    </source>
</evidence>
<keyword evidence="5" id="KW-1185">Reference proteome</keyword>
<gene>
    <name evidence="4" type="primary">KTI12</name>
    <name evidence="4" type="ORF">MEQU1_001370</name>
</gene>
<dbReference type="GO" id="GO:0005524">
    <property type="term" value="F:ATP binding"/>
    <property type="evidence" value="ECO:0007669"/>
    <property type="project" value="UniProtKB-KW"/>
</dbReference>
<dbReference type="Proteomes" id="UP001214415">
    <property type="component" value="Chromosome 2"/>
</dbReference>
<evidence type="ECO:0000313" key="4">
    <source>
        <dbReference type="EMBL" id="WFD22695.1"/>
    </source>
</evidence>
<comment type="similarity">
    <text evidence="3">Belongs to the KTI12 family.</text>
</comment>
<sequence>MALLVVTGLPSSGRSTRVDELARFLEAKITDHPTLSQVKVLRGEDVHADLSVYESQKSESRARAAYLSAVRRALNQKTIVIADGGPGLNIKGSRYELCFDELAFRFEEPTSDARWHRPLFTAISSCLKNELEILPTPLEELWEALTQSDVQPPKSVTLVRKKTANNGLELLDTATHAVLNSLAEQRTLGTPMTGRVYLPLPADFASPPLPLDVPAVAAFPSPARLQTLRRQFVRIYASKAEYAEGLALTSNEAPERHIAQLFVAWLQECITSNKTP</sequence>